<reference evidence="2" key="1">
    <citation type="submission" date="2019-08" db="EMBL/GenBank/DDBJ databases">
        <authorList>
            <person name="Kucharzyk K."/>
            <person name="Murdoch R.W."/>
            <person name="Higgins S."/>
            <person name="Loffler F."/>
        </authorList>
    </citation>
    <scope>NUCLEOTIDE SEQUENCE</scope>
</reference>
<evidence type="ECO:0000313" key="2">
    <source>
        <dbReference type="EMBL" id="MPN17823.1"/>
    </source>
</evidence>
<feature type="domain" description="Rifampin ADP-ribosyltransferase" evidence="1">
    <location>
        <begin position="7"/>
        <end position="104"/>
    </location>
</feature>
<protein>
    <recommendedName>
        <fullName evidence="1">Rifampin ADP-ribosyltransferase domain-containing protein</fullName>
    </recommendedName>
</protein>
<proteinExistence type="predicted"/>
<dbReference type="InterPro" id="IPR038611">
    <property type="entry name" value="Arr_sf"/>
</dbReference>
<name>A0A645G0V6_9ZZZZ</name>
<comment type="caution">
    <text evidence="2">The sequence shown here is derived from an EMBL/GenBank/DDBJ whole genome shotgun (WGS) entry which is preliminary data.</text>
</comment>
<dbReference type="AlphaFoldDB" id="A0A645G0V6"/>
<dbReference type="EMBL" id="VSSQ01065026">
    <property type="protein sequence ID" value="MPN17823.1"/>
    <property type="molecule type" value="Genomic_DNA"/>
</dbReference>
<dbReference type="InterPro" id="IPR021975">
    <property type="entry name" value="Rifampin_Arr"/>
</dbReference>
<dbReference type="Pfam" id="PF12120">
    <property type="entry name" value="Arr-ms"/>
    <property type="match status" value="1"/>
</dbReference>
<sequence length="132" mass="14593">MLDSGPFYHGTKADLHPGDLIEPGFRSNYSEHKANFVYLTATLDAAKWGAELAAGDARGRIYLVEPTGAFENDPNLTDQRFPGNPTRSYRTREAIRVVGEVLGWVGHAPEALQTMRDHLEQLKQAGIEAIND</sequence>
<gene>
    <name evidence="2" type="ORF">SDC9_165178</name>
</gene>
<dbReference type="NCBIfam" id="NF033144">
    <property type="entry name" value="rifampin_ARR"/>
    <property type="match status" value="1"/>
</dbReference>
<accession>A0A645G0V6</accession>
<evidence type="ECO:0000259" key="1">
    <source>
        <dbReference type="Pfam" id="PF12120"/>
    </source>
</evidence>
<organism evidence="2">
    <name type="scientific">bioreactor metagenome</name>
    <dbReference type="NCBI Taxonomy" id="1076179"/>
    <lineage>
        <taxon>unclassified sequences</taxon>
        <taxon>metagenomes</taxon>
        <taxon>ecological metagenomes</taxon>
    </lineage>
</organism>
<dbReference type="Gene3D" id="3.20.170.40">
    <property type="entry name" value="Rifampin ADP-ribosyltransferase domain"/>
    <property type="match status" value="1"/>
</dbReference>